<dbReference type="PATRIC" id="fig|60890.4.peg.1288"/>
<evidence type="ECO:0000313" key="3">
    <source>
        <dbReference type="EMBL" id="MDE4166935.1"/>
    </source>
</evidence>
<evidence type="ECO:0000313" key="4">
    <source>
        <dbReference type="Proteomes" id="UP000092565"/>
    </source>
</evidence>
<gene>
    <name evidence="2" type="ORF">JL2886_01311</name>
    <name evidence="3" type="ORF">PXK24_14660</name>
</gene>
<dbReference type="InterPro" id="IPR032466">
    <property type="entry name" value="Metal_Hydrolase"/>
</dbReference>
<dbReference type="CDD" id="cd01300">
    <property type="entry name" value="YtcJ_like"/>
    <property type="match status" value="1"/>
</dbReference>
<dbReference type="RefSeq" id="WP_065271235.1">
    <property type="nucleotide sequence ID" value="NZ_CP015124.1"/>
</dbReference>
<keyword evidence="2" id="KW-0378">Hydrolase</keyword>
<dbReference type="GO" id="GO:0016810">
    <property type="term" value="F:hydrolase activity, acting on carbon-nitrogen (but not peptide) bonds"/>
    <property type="evidence" value="ECO:0007669"/>
    <property type="project" value="InterPro"/>
</dbReference>
<sequence>MSKITVFKAKKIITQDPNTPVATHVAVQDGKILAVGDADCAQQWGAVERDDSLSHAVLMPGFVEGHAHMMAGAMWNYAYAGYHDRIDPDGRMWSGMTDIGEVIFGLTEYAGSLGEDVPLIGWGFDPIFLPTERLNRHHLDEISTTRPIAIIYSNFHLMCVNSKALELAGYSRETNAEGVLKDPDGSPTGELQEMAAMFPVMRRLGIDFRSLAQQAPSIRTYGEVAKRAGVTTIADLFSTMEDSDLDVMLEVTGAPDFPVRIVPAQGAMGATPEQIAARAKDLRARSTDKLRLGAVKLMTDGSIQGWTARVKWPGYVGGQPNGIWNTAPDQIYALCEVMQREGVQMHIHVNGDEASEVAIDAIEAALRRAPGQGHRHVLQHCQMMGRDQFERCAELGICTNIFANHIWYFGDQHAEATIGEDRALRMDSCRSALDAGVHMTIHSDAPVTPLAPLFTAWCAVNRQTMSGRTLGAAQQITVEEALHAITLGAAYTLRLDDEIGSIETGKKADFAVLGEDPTAVDPVALKDVPVLGTVSGGQVHLL</sequence>
<dbReference type="Gene3D" id="3.10.310.70">
    <property type="match status" value="1"/>
</dbReference>
<dbReference type="Proteomes" id="UP000092565">
    <property type="component" value="Chromosome"/>
</dbReference>
<accession>A0A1B0ZPX8</accession>
<evidence type="ECO:0000313" key="2">
    <source>
        <dbReference type="EMBL" id="ANP36229.1"/>
    </source>
</evidence>
<dbReference type="PANTHER" id="PTHR22642:SF2">
    <property type="entry name" value="PROTEIN LONG AFTER FAR-RED 3"/>
    <property type="match status" value="1"/>
</dbReference>
<dbReference type="Gene3D" id="2.30.40.10">
    <property type="entry name" value="Urease, subunit C, domain 1"/>
    <property type="match status" value="1"/>
</dbReference>
<dbReference type="Pfam" id="PF07969">
    <property type="entry name" value="Amidohydro_3"/>
    <property type="match status" value="1"/>
</dbReference>
<dbReference type="EMBL" id="CP015124">
    <property type="protein sequence ID" value="ANP36229.1"/>
    <property type="molecule type" value="Genomic_DNA"/>
</dbReference>
<name>A0A1B0ZPX8_9RHOB</name>
<reference evidence="2 4" key="1">
    <citation type="submission" date="2016-04" db="EMBL/GenBank/DDBJ databases">
        <authorList>
            <person name="Evans L.H."/>
            <person name="Alamgir A."/>
            <person name="Owens N."/>
            <person name="Weber N.D."/>
            <person name="Virtaneva K."/>
            <person name="Barbian K."/>
            <person name="Babar A."/>
            <person name="Rosenke K."/>
        </authorList>
    </citation>
    <scope>NUCLEOTIDE SEQUENCE [LARGE SCALE GENOMIC DNA]</scope>
    <source>
        <strain evidence="2 4">JL2886</strain>
    </source>
</reference>
<dbReference type="Gene3D" id="3.20.20.140">
    <property type="entry name" value="Metal-dependent hydrolases"/>
    <property type="match status" value="1"/>
</dbReference>
<organism evidence="2 4">
    <name type="scientific">Phaeobacter gallaeciensis</name>
    <dbReference type="NCBI Taxonomy" id="60890"/>
    <lineage>
        <taxon>Bacteria</taxon>
        <taxon>Pseudomonadati</taxon>
        <taxon>Pseudomonadota</taxon>
        <taxon>Alphaproteobacteria</taxon>
        <taxon>Rhodobacterales</taxon>
        <taxon>Roseobacteraceae</taxon>
        <taxon>Phaeobacter</taxon>
    </lineage>
</organism>
<dbReference type="EMBL" id="JARCJK010000007">
    <property type="protein sequence ID" value="MDE4166935.1"/>
    <property type="molecule type" value="Genomic_DNA"/>
</dbReference>
<dbReference type="SUPFAM" id="SSF51338">
    <property type="entry name" value="Composite domain of metallo-dependent hydrolases"/>
    <property type="match status" value="1"/>
</dbReference>
<dbReference type="AlphaFoldDB" id="A0A1B0ZPX8"/>
<feature type="domain" description="Amidohydrolase 3" evidence="1">
    <location>
        <begin position="56"/>
        <end position="539"/>
    </location>
</feature>
<dbReference type="SUPFAM" id="SSF51556">
    <property type="entry name" value="Metallo-dependent hydrolases"/>
    <property type="match status" value="1"/>
</dbReference>
<proteinExistence type="predicted"/>
<dbReference type="Proteomes" id="UP001218364">
    <property type="component" value="Unassembled WGS sequence"/>
</dbReference>
<dbReference type="InterPro" id="IPR033932">
    <property type="entry name" value="YtcJ-like"/>
</dbReference>
<evidence type="ECO:0000259" key="1">
    <source>
        <dbReference type="Pfam" id="PF07969"/>
    </source>
</evidence>
<dbReference type="OrthoDB" id="9811399at2"/>
<protein>
    <submittedName>
        <fullName evidence="2">Amidohydrolase</fullName>
    </submittedName>
</protein>
<dbReference type="InterPro" id="IPR013108">
    <property type="entry name" value="Amidohydro_3"/>
</dbReference>
<dbReference type="InterPro" id="IPR011059">
    <property type="entry name" value="Metal-dep_hydrolase_composite"/>
</dbReference>
<evidence type="ECO:0000313" key="5">
    <source>
        <dbReference type="Proteomes" id="UP001218364"/>
    </source>
</evidence>
<dbReference type="PANTHER" id="PTHR22642">
    <property type="entry name" value="IMIDAZOLONEPROPIONASE"/>
    <property type="match status" value="1"/>
</dbReference>
<reference evidence="3 5" key="2">
    <citation type="submission" date="2023-02" db="EMBL/GenBank/DDBJ databases">
        <title>Population genomics of bacteria associated with diatom.</title>
        <authorList>
            <person name="Xie J."/>
            <person name="Wang H."/>
        </authorList>
    </citation>
    <scope>NUCLEOTIDE SEQUENCE [LARGE SCALE GENOMIC DNA]</scope>
    <source>
        <strain evidence="3 5">PT47_8</strain>
    </source>
</reference>
<keyword evidence="4" id="KW-1185">Reference proteome</keyword>